<accession>A0A660SEU7</accession>
<comment type="caution">
    <text evidence="1">The sequence shown here is derived from an EMBL/GenBank/DDBJ whole genome shotgun (WGS) entry which is preliminary data.</text>
</comment>
<dbReference type="Pfam" id="PF06245">
    <property type="entry name" value="DUF1015"/>
    <property type="match status" value="1"/>
</dbReference>
<dbReference type="PANTHER" id="PTHR36454">
    <property type="entry name" value="LMO2823 PROTEIN"/>
    <property type="match status" value="1"/>
</dbReference>
<name>A0A660SEU7_UNCW3</name>
<dbReference type="PIRSF" id="PIRSF033563">
    <property type="entry name" value="UCP033563"/>
    <property type="match status" value="1"/>
</dbReference>
<evidence type="ECO:0000313" key="1">
    <source>
        <dbReference type="EMBL" id="RKX69315.1"/>
    </source>
</evidence>
<organism evidence="1 2">
    <name type="scientific">candidate division WOR-3 bacterium</name>
    <dbReference type="NCBI Taxonomy" id="2052148"/>
    <lineage>
        <taxon>Bacteria</taxon>
        <taxon>Bacteria division WOR-3</taxon>
    </lineage>
</organism>
<reference evidence="1 2" key="1">
    <citation type="submission" date="2018-06" db="EMBL/GenBank/DDBJ databases">
        <title>Extensive metabolic versatility and redundancy in microbially diverse, dynamic hydrothermal sediments.</title>
        <authorList>
            <person name="Dombrowski N."/>
            <person name="Teske A."/>
            <person name="Baker B.J."/>
        </authorList>
    </citation>
    <scope>NUCLEOTIDE SEQUENCE [LARGE SCALE GENOMIC DNA]</scope>
    <source>
        <strain evidence="1">B36_G15</strain>
    </source>
</reference>
<dbReference type="PANTHER" id="PTHR36454:SF1">
    <property type="entry name" value="DUF1015 DOMAIN-CONTAINING PROTEIN"/>
    <property type="match status" value="1"/>
</dbReference>
<sequence length="416" mass="48309">MPEIRPFSAIRYNPAKVGDLNLVVTQPYDKIDPRLQEEYYHRSPYNFVRLILGKIEPTDDDKNNRYTRAKATFEKWLSEGVLIRDPEPALYPYHQEFTVKDKAYCRRGFIAILRVEEFGGKILPHERTLSKPKEDRYRLFRTTMKNFETVFMLYTDPEQRVIELLKPEGQPLIEVKDDFGFTHKLWKVADLRIIGEVQKVFQDSTLLIADGHHRYETSLRLKRELGGDGPHNYRLITFVNIEDSGLVILPTHRLIFNLADFTPEGLIQKLLSDFSIKGIGRAEIESELKGSHRFVMVTRDTTHLLELKDEGVLARLLPDRAPEYRRLDVTILHTLIIERALGIDPSRIEDHVRYRRGIDDVFRAVDSGQFQIGFLLNPTTPVEVKSVAMKGERMPQKSTDFFPKMISGLVIYDLLP</sequence>
<protein>
    <submittedName>
        <fullName evidence="1">DUF1015 domain-containing protein</fullName>
    </submittedName>
</protein>
<evidence type="ECO:0000313" key="2">
    <source>
        <dbReference type="Proteomes" id="UP000268469"/>
    </source>
</evidence>
<dbReference type="EMBL" id="QNBE01000092">
    <property type="protein sequence ID" value="RKX69315.1"/>
    <property type="molecule type" value="Genomic_DNA"/>
</dbReference>
<dbReference type="Proteomes" id="UP000268469">
    <property type="component" value="Unassembled WGS sequence"/>
</dbReference>
<proteinExistence type="predicted"/>
<dbReference type="AlphaFoldDB" id="A0A660SEU7"/>
<dbReference type="InterPro" id="IPR008323">
    <property type="entry name" value="UCP033563"/>
</dbReference>
<gene>
    <name evidence="1" type="ORF">DRP53_08555</name>
</gene>